<dbReference type="RefSeq" id="WP_101546474.1">
    <property type="nucleotide sequence ID" value="NZ_FXYX01000014.1"/>
</dbReference>
<dbReference type="InterPro" id="IPR043519">
    <property type="entry name" value="NT_sf"/>
</dbReference>
<name>A0A2H1JKE7_9MICO</name>
<gene>
    <name evidence="3" type="ORF">BI49514_02071</name>
</gene>
<evidence type="ECO:0000259" key="2">
    <source>
        <dbReference type="Pfam" id="PF13427"/>
    </source>
</evidence>
<dbReference type="Proteomes" id="UP000234382">
    <property type="component" value="Unassembled WGS sequence"/>
</dbReference>
<protein>
    <recommendedName>
        <fullName evidence="2">Adenylyltransferase AadA C-terminal domain-containing protein</fullName>
    </recommendedName>
</protein>
<evidence type="ECO:0000313" key="3">
    <source>
        <dbReference type="EMBL" id="SMX87748.1"/>
    </source>
</evidence>
<keyword evidence="1" id="KW-0808">Transferase</keyword>
<feature type="domain" description="Adenylyltransferase AadA C-terminal" evidence="2">
    <location>
        <begin position="210"/>
        <end position="260"/>
    </location>
</feature>
<proteinExistence type="predicted"/>
<dbReference type="AlphaFoldDB" id="A0A2H1JKE7"/>
<accession>A0A2H1JKE7</accession>
<dbReference type="SUPFAM" id="SSF81301">
    <property type="entry name" value="Nucleotidyltransferase"/>
    <property type="match status" value="1"/>
</dbReference>
<keyword evidence="4" id="KW-1185">Reference proteome</keyword>
<dbReference type="EMBL" id="FXYX01000014">
    <property type="protein sequence ID" value="SMX87748.1"/>
    <property type="molecule type" value="Genomic_DNA"/>
</dbReference>
<dbReference type="GO" id="GO:0016740">
    <property type="term" value="F:transferase activity"/>
    <property type="evidence" value="ECO:0007669"/>
    <property type="project" value="UniProtKB-KW"/>
</dbReference>
<evidence type="ECO:0000256" key="1">
    <source>
        <dbReference type="ARBA" id="ARBA00022679"/>
    </source>
</evidence>
<organism evidence="3 4">
    <name type="scientific">Brevibacterium iodinum ATCC 49514</name>
    <dbReference type="NCBI Taxonomy" id="1255616"/>
    <lineage>
        <taxon>Bacteria</taxon>
        <taxon>Bacillati</taxon>
        <taxon>Actinomycetota</taxon>
        <taxon>Actinomycetes</taxon>
        <taxon>Micrococcales</taxon>
        <taxon>Brevibacteriaceae</taxon>
        <taxon>Brevibacterium</taxon>
    </lineage>
</organism>
<sequence>MSAPLPPDAATAIRSYLGTADRVLPGGIIACAVTGSIALGAYRPGRSDIDLVAVIADEWLDRPDLIRRLRLLHLSQVPRLTVGATRGRGVSACCNTVFIAESEVSRPVTEIRPIASHTGEIFDAHGAFDVNPVIWKELVDGGITVRGRPIAAWGLDAQPEALRPWVRTNLREYWTPLAAQLRDRPQRTPRALVHRLLTSPVGLSAGTVAWCVLGPARMHRTLATGEIIGKEEAARHTLDAFPQHAPITEVALAKVRGARIPSAPSRAQWRALTASEMEDMITASLG</sequence>
<dbReference type="Pfam" id="PF13427">
    <property type="entry name" value="AadA_C"/>
    <property type="match status" value="1"/>
</dbReference>
<evidence type="ECO:0000313" key="4">
    <source>
        <dbReference type="Proteomes" id="UP000234382"/>
    </source>
</evidence>
<dbReference type="InterPro" id="IPR025184">
    <property type="entry name" value="AadA_C"/>
</dbReference>
<reference evidence="4" key="1">
    <citation type="submission" date="2017-03" db="EMBL/GenBank/DDBJ databases">
        <authorList>
            <person name="Monnet C."/>
        </authorList>
    </citation>
    <scope>NUCLEOTIDE SEQUENCE [LARGE SCALE GENOMIC DNA]</scope>
    <source>
        <strain evidence="4">ATCC 49514</strain>
    </source>
</reference>